<dbReference type="Gene3D" id="3.10.20.30">
    <property type="match status" value="1"/>
</dbReference>
<dbReference type="RefSeq" id="WP_183368724.1">
    <property type="nucleotide sequence ID" value="NZ_BAABHL010000111.1"/>
</dbReference>
<dbReference type="CDD" id="cd00207">
    <property type="entry name" value="fer2"/>
    <property type="match status" value="1"/>
</dbReference>
<dbReference type="Proteomes" id="UP000551501">
    <property type="component" value="Unassembled WGS sequence"/>
</dbReference>
<protein>
    <submittedName>
        <fullName evidence="8">2Fe-2S ferredoxin</fullName>
    </submittedName>
</protein>
<dbReference type="GO" id="GO:0051537">
    <property type="term" value="F:2 iron, 2 sulfur cluster binding"/>
    <property type="evidence" value="ECO:0007669"/>
    <property type="project" value="UniProtKB-KW"/>
</dbReference>
<keyword evidence="9" id="KW-1185">Reference proteome</keyword>
<proteinExistence type="inferred from homology"/>
<keyword evidence="4" id="KW-0408">Iron</keyword>
<reference evidence="8 9" key="1">
    <citation type="submission" date="2020-08" db="EMBL/GenBank/DDBJ databases">
        <title>Sequencing the genomes of 1000 actinobacteria strains.</title>
        <authorList>
            <person name="Klenk H.-P."/>
        </authorList>
    </citation>
    <scope>NUCLEOTIDE SEQUENCE [LARGE SCALE GENOMIC DNA]</scope>
    <source>
        <strain evidence="8 9">DSM 45298</strain>
    </source>
</reference>
<dbReference type="InterPro" id="IPR018298">
    <property type="entry name" value="Adrenodoxin_Fe-S_BS"/>
</dbReference>
<organism evidence="8 9">
    <name type="scientific">Gordonia humi</name>
    <dbReference type="NCBI Taxonomy" id="686429"/>
    <lineage>
        <taxon>Bacteria</taxon>
        <taxon>Bacillati</taxon>
        <taxon>Actinomycetota</taxon>
        <taxon>Actinomycetes</taxon>
        <taxon>Mycobacteriales</taxon>
        <taxon>Gordoniaceae</taxon>
        <taxon>Gordonia</taxon>
    </lineage>
</organism>
<dbReference type="PRINTS" id="PR00355">
    <property type="entry name" value="ADRENODOXIN"/>
</dbReference>
<dbReference type="PROSITE" id="PS00814">
    <property type="entry name" value="ADX"/>
    <property type="match status" value="1"/>
</dbReference>
<dbReference type="PANTHER" id="PTHR23426:SF65">
    <property type="entry name" value="FERREDOXIN-2, MITOCHONDRIAL"/>
    <property type="match status" value="1"/>
</dbReference>
<keyword evidence="3" id="KW-0479">Metal-binding</keyword>
<dbReference type="InterPro" id="IPR012675">
    <property type="entry name" value="Beta-grasp_dom_sf"/>
</dbReference>
<comment type="caution">
    <text evidence="8">The sequence shown here is derived from an EMBL/GenBank/DDBJ whole genome shotgun (WGS) entry which is preliminary data.</text>
</comment>
<dbReference type="InterPro" id="IPR001055">
    <property type="entry name" value="Adrenodoxin-like"/>
</dbReference>
<keyword evidence="5" id="KW-0411">Iron-sulfur</keyword>
<evidence type="ECO:0000313" key="8">
    <source>
        <dbReference type="EMBL" id="MBB4133543.1"/>
    </source>
</evidence>
<keyword evidence="2" id="KW-0001">2Fe-2S</keyword>
<feature type="domain" description="2Fe-2S ferredoxin-type" evidence="7">
    <location>
        <begin position="7"/>
        <end position="110"/>
    </location>
</feature>
<dbReference type="GO" id="GO:0140647">
    <property type="term" value="P:P450-containing electron transport chain"/>
    <property type="evidence" value="ECO:0007669"/>
    <property type="project" value="InterPro"/>
</dbReference>
<evidence type="ECO:0000256" key="3">
    <source>
        <dbReference type="ARBA" id="ARBA00022723"/>
    </source>
</evidence>
<dbReference type="InterPro" id="IPR001041">
    <property type="entry name" value="2Fe-2S_ferredoxin-type"/>
</dbReference>
<evidence type="ECO:0000313" key="9">
    <source>
        <dbReference type="Proteomes" id="UP000551501"/>
    </source>
</evidence>
<dbReference type="SUPFAM" id="SSF54292">
    <property type="entry name" value="2Fe-2S ferredoxin-like"/>
    <property type="match status" value="1"/>
</dbReference>
<comment type="cofactor">
    <cofactor evidence="6">
        <name>[2Fe-2S] cluster</name>
        <dbReference type="ChEBI" id="CHEBI:190135"/>
    </cofactor>
</comment>
<evidence type="ECO:0000256" key="6">
    <source>
        <dbReference type="ARBA" id="ARBA00034078"/>
    </source>
</evidence>
<evidence type="ECO:0000256" key="2">
    <source>
        <dbReference type="ARBA" id="ARBA00022714"/>
    </source>
</evidence>
<dbReference type="EMBL" id="JACIFP010000001">
    <property type="protein sequence ID" value="MBB4133543.1"/>
    <property type="molecule type" value="Genomic_DNA"/>
</dbReference>
<dbReference type="GO" id="GO:0009055">
    <property type="term" value="F:electron transfer activity"/>
    <property type="evidence" value="ECO:0007669"/>
    <property type="project" value="TreeGrafter"/>
</dbReference>
<evidence type="ECO:0000256" key="4">
    <source>
        <dbReference type="ARBA" id="ARBA00023004"/>
    </source>
</evidence>
<dbReference type="InterPro" id="IPR036010">
    <property type="entry name" value="2Fe-2S_ferredoxin-like_sf"/>
</dbReference>
<evidence type="ECO:0000256" key="5">
    <source>
        <dbReference type="ARBA" id="ARBA00023014"/>
    </source>
</evidence>
<evidence type="ECO:0000259" key="7">
    <source>
        <dbReference type="PROSITE" id="PS51085"/>
    </source>
</evidence>
<evidence type="ECO:0000256" key="1">
    <source>
        <dbReference type="ARBA" id="ARBA00010914"/>
    </source>
</evidence>
<dbReference type="GO" id="GO:0046872">
    <property type="term" value="F:metal ion binding"/>
    <property type="evidence" value="ECO:0007669"/>
    <property type="project" value="UniProtKB-KW"/>
</dbReference>
<comment type="similarity">
    <text evidence="1">Belongs to the adrenodoxin/putidaredoxin family.</text>
</comment>
<dbReference type="Pfam" id="PF00111">
    <property type="entry name" value="Fer2"/>
    <property type="match status" value="1"/>
</dbReference>
<dbReference type="AlphaFoldDB" id="A0A840ETC2"/>
<dbReference type="PROSITE" id="PS51085">
    <property type="entry name" value="2FE2S_FER_2"/>
    <property type="match status" value="1"/>
</dbReference>
<gene>
    <name evidence="8" type="ORF">BKA16_000095</name>
</gene>
<dbReference type="PANTHER" id="PTHR23426">
    <property type="entry name" value="FERREDOXIN/ADRENODOXIN"/>
    <property type="match status" value="1"/>
</dbReference>
<name>A0A840ETC2_9ACTN</name>
<accession>A0A840ETC2</accession>
<sequence length="111" mass="12153">MTTATQTVINVVDRDGASRSVEWEPGQTLMETLRDNDFEVLASCGGTASCATCHVFLDKSIVDELGERSEDELELLEESEHYDANRSRLSCQVDAREALDGATVTVAPEED</sequence>